<accession>A0A8K0HM72</accession>
<protein>
    <submittedName>
        <fullName evidence="2">Uncharacterized protein</fullName>
    </submittedName>
</protein>
<dbReference type="AlphaFoldDB" id="A0A8K0HM72"/>
<keyword evidence="1" id="KW-1133">Transmembrane helix</keyword>
<name>A0A8K0HM72_9ROSA</name>
<evidence type="ECO:0000313" key="3">
    <source>
        <dbReference type="Proteomes" id="UP000796880"/>
    </source>
</evidence>
<feature type="transmembrane region" description="Helical" evidence="1">
    <location>
        <begin position="20"/>
        <end position="40"/>
    </location>
</feature>
<proteinExistence type="predicted"/>
<evidence type="ECO:0000313" key="2">
    <source>
        <dbReference type="EMBL" id="KAF3454123.1"/>
    </source>
</evidence>
<dbReference type="EMBL" id="VOIH02000002">
    <property type="protein sequence ID" value="KAF3454123.1"/>
    <property type="molecule type" value="Genomic_DNA"/>
</dbReference>
<keyword evidence="3" id="KW-1185">Reference proteome</keyword>
<keyword evidence="1" id="KW-0472">Membrane</keyword>
<organism evidence="2 3">
    <name type="scientific">Rhamnella rubrinervis</name>
    <dbReference type="NCBI Taxonomy" id="2594499"/>
    <lineage>
        <taxon>Eukaryota</taxon>
        <taxon>Viridiplantae</taxon>
        <taxon>Streptophyta</taxon>
        <taxon>Embryophyta</taxon>
        <taxon>Tracheophyta</taxon>
        <taxon>Spermatophyta</taxon>
        <taxon>Magnoliopsida</taxon>
        <taxon>eudicotyledons</taxon>
        <taxon>Gunneridae</taxon>
        <taxon>Pentapetalae</taxon>
        <taxon>rosids</taxon>
        <taxon>fabids</taxon>
        <taxon>Rosales</taxon>
        <taxon>Rhamnaceae</taxon>
        <taxon>rhamnoid group</taxon>
        <taxon>Rhamneae</taxon>
        <taxon>Rhamnella</taxon>
    </lineage>
</organism>
<keyword evidence="1" id="KW-0812">Transmembrane</keyword>
<sequence>MEDHGFAGCWLPRYLLGQCRFVHLGIFFLPFCLILGLSNLEPTPMNFSRAKSLLHEPARIVPNVFSDDVHGSSDTHGSD</sequence>
<evidence type="ECO:0000256" key="1">
    <source>
        <dbReference type="SAM" id="Phobius"/>
    </source>
</evidence>
<comment type="caution">
    <text evidence="2">The sequence shown here is derived from an EMBL/GenBank/DDBJ whole genome shotgun (WGS) entry which is preliminary data.</text>
</comment>
<gene>
    <name evidence="2" type="ORF">FNV43_RR04570</name>
</gene>
<dbReference type="Proteomes" id="UP000796880">
    <property type="component" value="Unassembled WGS sequence"/>
</dbReference>
<reference evidence="2" key="1">
    <citation type="submission" date="2020-03" db="EMBL/GenBank/DDBJ databases">
        <title>A high-quality chromosome-level genome assembly of a woody plant with both climbing and erect habits, Rhamnella rubrinervis.</title>
        <authorList>
            <person name="Lu Z."/>
            <person name="Yang Y."/>
            <person name="Zhu X."/>
            <person name="Sun Y."/>
        </authorList>
    </citation>
    <scope>NUCLEOTIDE SEQUENCE</scope>
    <source>
        <strain evidence="2">BYM</strain>
        <tissue evidence="2">Leaf</tissue>
    </source>
</reference>